<sequence length="80" mass="9399">MEYETLQRFFHCAVRVTIGPKGRMCDPKTYFMRMIMHDYSDPVDIQILTKLVEAISTDRGSSYVTWRYPHVSAKPISRLL</sequence>
<name>A0AA35Q381_9HYPO</name>
<dbReference type="AlphaFoldDB" id="A0AA35Q381"/>
<reference evidence="1" key="1">
    <citation type="submission" date="2023-01" db="EMBL/GenBank/DDBJ databases">
        <authorList>
            <person name="Piombo E."/>
        </authorList>
    </citation>
    <scope>NUCLEOTIDE SEQUENCE</scope>
</reference>
<protein>
    <recommendedName>
        <fullName evidence="3">O-methyltransferase domain-containing protein</fullName>
    </recommendedName>
</protein>
<proteinExistence type="predicted"/>
<dbReference type="InterPro" id="IPR029063">
    <property type="entry name" value="SAM-dependent_MTases_sf"/>
</dbReference>
<dbReference type="Proteomes" id="UP001160390">
    <property type="component" value="Unassembled WGS sequence"/>
</dbReference>
<evidence type="ECO:0008006" key="3">
    <source>
        <dbReference type="Google" id="ProtNLM"/>
    </source>
</evidence>
<organism evidence="1 2">
    <name type="scientific">Clonostachys chloroleuca</name>
    <dbReference type="NCBI Taxonomy" id="1926264"/>
    <lineage>
        <taxon>Eukaryota</taxon>
        <taxon>Fungi</taxon>
        <taxon>Dikarya</taxon>
        <taxon>Ascomycota</taxon>
        <taxon>Pezizomycotina</taxon>
        <taxon>Sordariomycetes</taxon>
        <taxon>Hypocreomycetidae</taxon>
        <taxon>Hypocreales</taxon>
        <taxon>Bionectriaceae</taxon>
        <taxon>Clonostachys</taxon>
    </lineage>
</organism>
<comment type="caution">
    <text evidence="1">The sequence shown here is derived from an EMBL/GenBank/DDBJ whole genome shotgun (WGS) entry which is preliminary data.</text>
</comment>
<dbReference type="EMBL" id="CABFNP030001202">
    <property type="protein sequence ID" value="CAI6092356.1"/>
    <property type="molecule type" value="Genomic_DNA"/>
</dbReference>
<keyword evidence="2" id="KW-1185">Reference proteome</keyword>
<dbReference type="Gene3D" id="3.40.50.150">
    <property type="entry name" value="Vaccinia Virus protein VP39"/>
    <property type="match status" value="1"/>
</dbReference>
<accession>A0AA35Q381</accession>
<evidence type="ECO:0000313" key="2">
    <source>
        <dbReference type="Proteomes" id="UP001160390"/>
    </source>
</evidence>
<evidence type="ECO:0000313" key="1">
    <source>
        <dbReference type="EMBL" id="CAI6092356.1"/>
    </source>
</evidence>
<gene>
    <name evidence="1" type="ORF">CCHLO57077_00017629</name>
</gene>